<dbReference type="InterPro" id="IPR053253">
    <property type="entry name" value="Sex_diff_modulator"/>
</dbReference>
<name>A0A8T0S0A5_PANVG</name>
<feature type="region of interest" description="Disordered" evidence="1">
    <location>
        <begin position="1028"/>
        <end position="1063"/>
    </location>
</feature>
<evidence type="ECO:0008006" key="4">
    <source>
        <dbReference type="Google" id="ProtNLM"/>
    </source>
</evidence>
<comment type="caution">
    <text evidence="2">The sequence shown here is derived from an EMBL/GenBank/DDBJ whole genome shotgun (WGS) entry which is preliminary data.</text>
</comment>
<protein>
    <recommendedName>
        <fullName evidence="4">DUF4283 domain-containing protein</fullName>
    </recommendedName>
</protein>
<gene>
    <name evidence="2" type="ORF">PVAP13_5NG059740</name>
</gene>
<accession>A0A8T0S0A5</accession>
<feature type="compositionally biased region" description="Low complexity" evidence="1">
    <location>
        <begin position="400"/>
        <end position="412"/>
    </location>
</feature>
<feature type="compositionally biased region" description="Pro residues" evidence="1">
    <location>
        <begin position="722"/>
        <end position="748"/>
    </location>
</feature>
<organism evidence="2 3">
    <name type="scientific">Panicum virgatum</name>
    <name type="common">Blackwell switchgrass</name>
    <dbReference type="NCBI Taxonomy" id="38727"/>
    <lineage>
        <taxon>Eukaryota</taxon>
        <taxon>Viridiplantae</taxon>
        <taxon>Streptophyta</taxon>
        <taxon>Embryophyta</taxon>
        <taxon>Tracheophyta</taxon>
        <taxon>Spermatophyta</taxon>
        <taxon>Magnoliopsida</taxon>
        <taxon>Liliopsida</taxon>
        <taxon>Poales</taxon>
        <taxon>Poaceae</taxon>
        <taxon>PACMAD clade</taxon>
        <taxon>Panicoideae</taxon>
        <taxon>Panicodae</taxon>
        <taxon>Paniceae</taxon>
        <taxon>Panicinae</taxon>
        <taxon>Panicum</taxon>
        <taxon>Panicum sect. Hiantes</taxon>
    </lineage>
</organism>
<keyword evidence="3" id="KW-1185">Reference proteome</keyword>
<feature type="compositionally biased region" description="Pro residues" evidence="1">
    <location>
        <begin position="10"/>
        <end position="22"/>
    </location>
</feature>
<feature type="compositionally biased region" description="Basic and acidic residues" evidence="1">
    <location>
        <begin position="375"/>
        <end position="385"/>
    </location>
</feature>
<dbReference type="Proteomes" id="UP000823388">
    <property type="component" value="Chromosome 5N"/>
</dbReference>
<dbReference type="PANTHER" id="PTHR33087:SF31">
    <property type="entry name" value="OS06G0482850 PROTEIN"/>
    <property type="match status" value="1"/>
</dbReference>
<feature type="compositionally biased region" description="Low complexity" evidence="1">
    <location>
        <begin position="245"/>
        <end position="255"/>
    </location>
</feature>
<feature type="region of interest" description="Disordered" evidence="1">
    <location>
        <begin position="226"/>
        <end position="437"/>
    </location>
</feature>
<dbReference type="EMBL" id="CM029046">
    <property type="protein sequence ID" value="KAG2590488.1"/>
    <property type="molecule type" value="Genomic_DNA"/>
</dbReference>
<feature type="compositionally biased region" description="Polar residues" evidence="1">
    <location>
        <begin position="990"/>
        <end position="1002"/>
    </location>
</feature>
<feature type="compositionally biased region" description="Basic residues" evidence="1">
    <location>
        <begin position="121"/>
        <end position="130"/>
    </location>
</feature>
<proteinExistence type="predicted"/>
<sequence length="1135" mass="120743">MERATTTPSSPGPHGPPSPASHPGPATTTPDRSSLSPEATPFYPSGGRGKQLRWKDATPSDGEASPLSYRDAVLRSPTPCRATGPSRTVTGGAPPAGSVYQRLGPRAGLPSRRQEGDGRSGRRHGGRRGQTRLLRGLPCGSRTGPVHAPAPSSSGAKPVRSRWSTRTAGPRRAAPVPVADVASGWVSVGLRLSRHGRGYRRRLQTPALPTELGLAELRRGWTSLCPVPSLLPPTPRGAAARGRTPSPAASHPSAAQQGNHRVGEPSREGRRDRVAGHPREPRPRSLSGAARRPRSCELRGRSGSRATRRLRSPSRRTRRDHSRDGARRVALRRSPGRGDRRGRSRPARALSPVDRRRIRHTEHATSRGRPTNRAHRQDHVREHHGSHSCSGANHDGAGDPSPQEASPEAPSPMEVDASPDSQVPDAPPLLSDEDLPAGHPMLRPCHEVCIIPRCVEMDVEEARLRLALLAMASDGSGLDVPADAMRSAILEVPGVDGRDMVVRAFYPERFLIVFSTLADRDAALRAGWIVVGHSMFLLRPWTRLVRAEADALRIRVSIEIEGIPAHAASLRTAQKILSSSCWIERLAPASEDKTDQSALRLTAWTDNPSRIPRTVTLLIAEHERRVTQDDPALQVVFGNLPPYLRNKDVRSYPILIHLRSTADFRSRTPSTASPSPSSSDGDSATTSSLGRQSANSRPGVGSGDAPSTAFPAQVPAQVPPARSSPPPPLEDAPLPVMPPAGRTPPMPAATPTGESLLRSDTDAGGPHPIPTVPVCLLPAAASAAPPFPLLESESECAFHIPVTTEEPATASLGNPSPSSPHVVSPVRLAAAPTPCARRVATSDPLPTTGVSLNSKLTPCQVLATVLSPPSIRVYQRWVHSEVHPRPRHRHLLVPAPLNFDPALPVVAPQSVPEPAVGAANARPASDLESREPAAHASSAGAPPLELSSVGHLEPASPPTVGGPSPGRPGHSMMGYSTPTPTRPTPSTSRAQASRHTPIDNQDQSLAGVTAATTDFISSMRRALQAPLAQKTSARHSSTPASLLKAQRRSSRIANQNSAVRPSKRGEAVLMRKLGVLPDGHQVTDEARNKYCKLFDKPLSNKHLAAIRDLFPAAQALSDEVLSAAAMQIDADLVIV</sequence>
<feature type="compositionally biased region" description="Low complexity" evidence="1">
    <location>
        <begin position="934"/>
        <end position="943"/>
    </location>
</feature>
<dbReference type="PANTHER" id="PTHR33087">
    <property type="entry name" value="OS07G0539200 PROTEIN"/>
    <property type="match status" value="1"/>
</dbReference>
<feature type="compositionally biased region" description="Low complexity" evidence="1">
    <location>
        <begin position="709"/>
        <end position="721"/>
    </location>
</feature>
<evidence type="ECO:0000313" key="2">
    <source>
        <dbReference type="EMBL" id="KAG2590488.1"/>
    </source>
</evidence>
<feature type="compositionally biased region" description="Polar residues" evidence="1">
    <location>
        <begin position="1029"/>
        <end position="1040"/>
    </location>
</feature>
<feature type="compositionally biased region" description="Low complexity" evidence="1">
    <location>
        <begin position="976"/>
        <end position="989"/>
    </location>
</feature>
<reference evidence="2" key="1">
    <citation type="submission" date="2020-05" db="EMBL/GenBank/DDBJ databases">
        <title>WGS assembly of Panicum virgatum.</title>
        <authorList>
            <person name="Lovell J.T."/>
            <person name="Jenkins J."/>
            <person name="Shu S."/>
            <person name="Juenger T.E."/>
            <person name="Schmutz J."/>
        </authorList>
    </citation>
    <scope>NUCLEOTIDE SEQUENCE</scope>
    <source>
        <strain evidence="2">AP13</strain>
    </source>
</reference>
<evidence type="ECO:0000313" key="3">
    <source>
        <dbReference type="Proteomes" id="UP000823388"/>
    </source>
</evidence>
<feature type="region of interest" description="Disordered" evidence="1">
    <location>
        <begin position="914"/>
        <end position="1002"/>
    </location>
</feature>
<evidence type="ECO:0000256" key="1">
    <source>
        <dbReference type="SAM" id="MobiDB-lite"/>
    </source>
</evidence>
<feature type="compositionally biased region" description="Basic residues" evidence="1">
    <location>
        <begin position="306"/>
        <end position="320"/>
    </location>
</feature>
<feature type="compositionally biased region" description="Basic and acidic residues" evidence="1">
    <location>
        <begin position="261"/>
        <end position="283"/>
    </location>
</feature>
<feature type="region of interest" description="Disordered" evidence="1">
    <location>
        <begin position="1"/>
        <end position="174"/>
    </location>
</feature>
<dbReference type="AlphaFoldDB" id="A0A8T0S0A5"/>
<feature type="region of interest" description="Disordered" evidence="1">
    <location>
        <begin position="664"/>
        <end position="766"/>
    </location>
</feature>
<feature type="compositionally biased region" description="Low complexity" evidence="1">
    <location>
        <begin position="667"/>
        <end position="688"/>
    </location>
</feature>